<evidence type="ECO:0000313" key="2">
    <source>
        <dbReference type="EMBL" id="KKM51398.1"/>
    </source>
</evidence>
<feature type="region of interest" description="Disordered" evidence="1">
    <location>
        <begin position="276"/>
        <end position="334"/>
    </location>
</feature>
<feature type="compositionally biased region" description="Low complexity" evidence="1">
    <location>
        <begin position="320"/>
        <end position="334"/>
    </location>
</feature>
<accession>A0A0F9IP25</accession>
<gene>
    <name evidence="2" type="ORF">LCGC14_1555540</name>
</gene>
<reference evidence="2" key="1">
    <citation type="journal article" date="2015" name="Nature">
        <title>Complex archaea that bridge the gap between prokaryotes and eukaryotes.</title>
        <authorList>
            <person name="Spang A."/>
            <person name="Saw J.H."/>
            <person name="Jorgensen S.L."/>
            <person name="Zaremba-Niedzwiedzka K."/>
            <person name="Martijn J."/>
            <person name="Lind A.E."/>
            <person name="van Eijk R."/>
            <person name="Schleper C."/>
            <person name="Guy L."/>
            <person name="Ettema T.J."/>
        </authorList>
    </citation>
    <scope>NUCLEOTIDE SEQUENCE</scope>
</reference>
<name>A0A0F9IP25_9ZZZZ</name>
<sequence>MTPIKGVTDLRRLPRTGKIHLGHKVQGGKGEYPKQTPYFVVRADDTTSQDAARAFWEIYGEQPKELDIVFPSDDPMQWADANYKAYSQQWALRCKGNGETALAKWDPDSEGPQPAGIESGTWATRNTKEWAYMEVPCAGSDCPMQKFTPAKCKAVMNLQFILRRVPGLGIWQIDTGSWHSIQNVQNNVELIRAMTGGRIRGLELKLRLTPKEVTPTNTGTKTVYVLDIYTPITVDDLMRRVAELPERGLMLLPAPDDEVPEDLFPDAVDRETGEIIEAEPAQGSPEAHGVDPEYEAARADALTAEPHGGEELERAHEEPQQQPELPQPAEAASE</sequence>
<evidence type="ECO:0000256" key="1">
    <source>
        <dbReference type="SAM" id="MobiDB-lite"/>
    </source>
</evidence>
<feature type="compositionally biased region" description="Basic and acidic residues" evidence="1">
    <location>
        <begin position="307"/>
        <end position="319"/>
    </location>
</feature>
<protein>
    <submittedName>
        <fullName evidence="2">Uncharacterized protein</fullName>
    </submittedName>
</protein>
<dbReference type="EMBL" id="LAZR01011950">
    <property type="protein sequence ID" value="KKM51398.1"/>
    <property type="molecule type" value="Genomic_DNA"/>
</dbReference>
<proteinExistence type="predicted"/>
<feature type="compositionally biased region" description="Basic and acidic residues" evidence="1">
    <location>
        <begin position="288"/>
        <end position="298"/>
    </location>
</feature>
<organism evidence="2">
    <name type="scientific">marine sediment metagenome</name>
    <dbReference type="NCBI Taxonomy" id="412755"/>
    <lineage>
        <taxon>unclassified sequences</taxon>
        <taxon>metagenomes</taxon>
        <taxon>ecological metagenomes</taxon>
    </lineage>
</organism>
<dbReference type="InterPro" id="IPR043991">
    <property type="entry name" value="Gp3-like"/>
</dbReference>
<dbReference type="Pfam" id="PF18897">
    <property type="entry name" value="Gp3-like"/>
    <property type="match status" value="1"/>
</dbReference>
<dbReference type="AlphaFoldDB" id="A0A0F9IP25"/>
<comment type="caution">
    <text evidence="2">The sequence shown here is derived from an EMBL/GenBank/DDBJ whole genome shotgun (WGS) entry which is preliminary data.</text>
</comment>